<accession>A0A9W8LQP0</accession>
<dbReference type="AlphaFoldDB" id="A0A9W8LQP0"/>
<dbReference type="Proteomes" id="UP001140094">
    <property type="component" value="Unassembled WGS sequence"/>
</dbReference>
<gene>
    <name evidence="3" type="ORF">H4R20_005936</name>
</gene>
<comment type="caution">
    <text evidence="3">The sequence shown here is derived from an EMBL/GenBank/DDBJ whole genome shotgun (WGS) entry which is preliminary data.</text>
</comment>
<keyword evidence="4" id="KW-1185">Reference proteome</keyword>
<protein>
    <recommendedName>
        <fullName evidence="2">Glycosyl transferase family 25 domain-containing protein</fullName>
    </recommendedName>
</protein>
<evidence type="ECO:0000259" key="2">
    <source>
        <dbReference type="Pfam" id="PF01755"/>
    </source>
</evidence>
<proteinExistence type="predicted"/>
<dbReference type="OrthoDB" id="686384at2759"/>
<sequence length="291" mass="33563">MRGTGPLGYLRTGLGHRIGIINSNTFRAAVSEHNHRFAHVDDAKLQLEDNPSLEYSLAFTDHIYCLSKAKKLGRRKRMSELFRYMHLDSELSDKSHFETWRDIISKGYRQALVVEDDIDFEVDAVDVINRSLKALSSSRTDWDVLYVGHCSMEENIGASIHRYSRVHRSTHPFCTSAYVLSLNGARKLYAYFAKNYSPSHSLDVQLVALVKRNLIESYSIYPPIVYQRRDLYPSDDGVELKITKLFKNSAWDEALTFDPRLEGRMDALDEEYHDPPPSRIPSWMEDPNNVK</sequence>
<evidence type="ECO:0000256" key="1">
    <source>
        <dbReference type="SAM" id="MobiDB-lite"/>
    </source>
</evidence>
<feature type="region of interest" description="Disordered" evidence="1">
    <location>
        <begin position="269"/>
        <end position="291"/>
    </location>
</feature>
<feature type="domain" description="Glycosyl transferase family 25" evidence="2">
    <location>
        <begin position="95"/>
        <end position="195"/>
    </location>
</feature>
<dbReference type="Pfam" id="PF01755">
    <property type="entry name" value="Glyco_transf_25"/>
    <property type="match status" value="1"/>
</dbReference>
<evidence type="ECO:0000313" key="3">
    <source>
        <dbReference type="EMBL" id="KAJ2795286.1"/>
    </source>
</evidence>
<organism evidence="3 4">
    <name type="scientific">Coemansia guatemalensis</name>
    <dbReference type="NCBI Taxonomy" id="2761395"/>
    <lineage>
        <taxon>Eukaryota</taxon>
        <taxon>Fungi</taxon>
        <taxon>Fungi incertae sedis</taxon>
        <taxon>Zoopagomycota</taxon>
        <taxon>Kickxellomycotina</taxon>
        <taxon>Kickxellomycetes</taxon>
        <taxon>Kickxellales</taxon>
        <taxon>Kickxellaceae</taxon>
        <taxon>Coemansia</taxon>
    </lineage>
</organism>
<evidence type="ECO:0000313" key="4">
    <source>
        <dbReference type="Proteomes" id="UP001140094"/>
    </source>
</evidence>
<dbReference type="InterPro" id="IPR002654">
    <property type="entry name" value="Glyco_trans_25"/>
</dbReference>
<reference evidence="3" key="1">
    <citation type="submission" date="2022-07" db="EMBL/GenBank/DDBJ databases">
        <title>Phylogenomic reconstructions and comparative analyses of Kickxellomycotina fungi.</title>
        <authorList>
            <person name="Reynolds N.K."/>
            <person name="Stajich J.E."/>
            <person name="Barry K."/>
            <person name="Grigoriev I.V."/>
            <person name="Crous P."/>
            <person name="Smith M.E."/>
        </authorList>
    </citation>
    <scope>NUCLEOTIDE SEQUENCE</scope>
    <source>
        <strain evidence="3">NRRL 1565</strain>
    </source>
</reference>
<dbReference type="EMBL" id="JANBUO010002242">
    <property type="protein sequence ID" value="KAJ2795286.1"/>
    <property type="molecule type" value="Genomic_DNA"/>
</dbReference>
<name>A0A9W8LQP0_9FUNG</name>